<evidence type="ECO:0000313" key="3">
    <source>
        <dbReference type="Proteomes" id="UP001500279"/>
    </source>
</evidence>
<keyword evidence="3" id="KW-1185">Reference proteome</keyword>
<comment type="caution">
    <text evidence="2">The sequence shown here is derived from an EMBL/GenBank/DDBJ whole genome shotgun (WGS) entry which is preliminary data.</text>
</comment>
<sequence length="198" mass="21452">MDGTVGIRSAARAMLASALPLLLAACGHLLPSETQRTATSFESYEAAGQALQAVVPFKTTVNDLKALGFDIADSANVNVIPYPELVARLAPHPNIALDELDPGIRACIQAQMACRAYEFEIGVQQRQRVGDFWRDFLNFRRLTEVSGWHLRALLVIRSGVVLFSNFGGEPRVARSELRVNPLGPLQPSGEAAGAILTR</sequence>
<protein>
    <recommendedName>
        <fullName evidence="4">DUF4252 domain-containing protein</fullName>
    </recommendedName>
</protein>
<evidence type="ECO:0000256" key="1">
    <source>
        <dbReference type="SAM" id="SignalP"/>
    </source>
</evidence>
<accession>A0ABN1KHG2</accession>
<dbReference type="Proteomes" id="UP001500279">
    <property type="component" value="Unassembled WGS sequence"/>
</dbReference>
<keyword evidence="1" id="KW-0732">Signal</keyword>
<feature type="chain" id="PRO_5046574014" description="DUF4252 domain-containing protein" evidence="1">
    <location>
        <begin position="25"/>
        <end position="198"/>
    </location>
</feature>
<name>A0ABN1KHG2_9BURK</name>
<feature type="signal peptide" evidence="1">
    <location>
        <begin position="1"/>
        <end position="24"/>
    </location>
</feature>
<organism evidence="2 3">
    <name type="scientific">Ideonella azotifigens</name>
    <dbReference type="NCBI Taxonomy" id="513160"/>
    <lineage>
        <taxon>Bacteria</taxon>
        <taxon>Pseudomonadati</taxon>
        <taxon>Pseudomonadota</taxon>
        <taxon>Betaproteobacteria</taxon>
        <taxon>Burkholderiales</taxon>
        <taxon>Sphaerotilaceae</taxon>
        <taxon>Ideonella</taxon>
    </lineage>
</organism>
<gene>
    <name evidence="2" type="ORF">GCM10009107_55480</name>
</gene>
<reference evidence="2 3" key="1">
    <citation type="journal article" date="2019" name="Int. J. Syst. Evol. Microbiol.">
        <title>The Global Catalogue of Microorganisms (GCM) 10K type strain sequencing project: providing services to taxonomists for standard genome sequencing and annotation.</title>
        <authorList>
            <consortium name="The Broad Institute Genomics Platform"/>
            <consortium name="The Broad Institute Genome Sequencing Center for Infectious Disease"/>
            <person name="Wu L."/>
            <person name="Ma J."/>
        </authorList>
    </citation>
    <scope>NUCLEOTIDE SEQUENCE [LARGE SCALE GENOMIC DNA]</scope>
    <source>
        <strain evidence="2 3">JCM 15503</strain>
    </source>
</reference>
<proteinExistence type="predicted"/>
<evidence type="ECO:0000313" key="2">
    <source>
        <dbReference type="EMBL" id="GAA0766968.1"/>
    </source>
</evidence>
<dbReference type="EMBL" id="BAAAEW010000045">
    <property type="protein sequence ID" value="GAA0766968.1"/>
    <property type="molecule type" value="Genomic_DNA"/>
</dbReference>
<dbReference type="RefSeq" id="WP_141291035.1">
    <property type="nucleotide sequence ID" value="NZ_BAAAEW010000045.1"/>
</dbReference>
<evidence type="ECO:0008006" key="4">
    <source>
        <dbReference type="Google" id="ProtNLM"/>
    </source>
</evidence>